<reference evidence="1" key="2">
    <citation type="journal article" date="2015" name="Fish Shellfish Immunol.">
        <title>Early steps in the European eel (Anguilla anguilla)-Vibrio vulnificus interaction in the gills: Role of the RtxA13 toxin.</title>
        <authorList>
            <person name="Callol A."/>
            <person name="Pajuelo D."/>
            <person name="Ebbesson L."/>
            <person name="Teles M."/>
            <person name="MacKenzie S."/>
            <person name="Amaro C."/>
        </authorList>
    </citation>
    <scope>NUCLEOTIDE SEQUENCE</scope>
</reference>
<organism evidence="1">
    <name type="scientific">Anguilla anguilla</name>
    <name type="common">European freshwater eel</name>
    <name type="synonym">Muraena anguilla</name>
    <dbReference type="NCBI Taxonomy" id="7936"/>
    <lineage>
        <taxon>Eukaryota</taxon>
        <taxon>Metazoa</taxon>
        <taxon>Chordata</taxon>
        <taxon>Craniata</taxon>
        <taxon>Vertebrata</taxon>
        <taxon>Euteleostomi</taxon>
        <taxon>Actinopterygii</taxon>
        <taxon>Neopterygii</taxon>
        <taxon>Teleostei</taxon>
        <taxon>Anguilliformes</taxon>
        <taxon>Anguillidae</taxon>
        <taxon>Anguilla</taxon>
    </lineage>
</organism>
<sequence length="39" mass="4379">MTERLQAACQGISLVVVSYKRKRLHAHYCAKSGICSLEQ</sequence>
<accession>A0A0E9UDJ8</accession>
<protein>
    <submittedName>
        <fullName evidence="1">Uncharacterized protein</fullName>
    </submittedName>
</protein>
<dbReference type="EMBL" id="GBXM01044735">
    <property type="protein sequence ID" value="JAH63842.1"/>
    <property type="molecule type" value="Transcribed_RNA"/>
</dbReference>
<name>A0A0E9UDJ8_ANGAN</name>
<proteinExistence type="predicted"/>
<evidence type="ECO:0000313" key="1">
    <source>
        <dbReference type="EMBL" id="JAH63842.1"/>
    </source>
</evidence>
<dbReference type="AlphaFoldDB" id="A0A0E9UDJ8"/>
<reference evidence="1" key="1">
    <citation type="submission" date="2014-11" db="EMBL/GenBank/DDBJ databases">
        <authorList>
            <person name="Amaro Gonzalez C."/>
        </authorList>
    </citation>
    <scope>NUCLEOTIDE SEQUENCE</scope>
</reference>